<accession>A0A0H2MCD4</accession>
<gene>
    <name evidence="1" type="ORF">WH96_14975</name>
</gene>
<evidence type="ECO:0000313" key="1">
    <source>
        <dbReference type="EMBL" id="KLN60003.1"/>
    </source>
</evidence>
<dbReference type="OrthoDB" id="8478534at2"/>
<sequence length="150" mass="17240">MLEFQIKTQPIRKLYDYWLSKASLEKLPARHDIDPAEMADFLPHLVLLDVQKDPLDFRYRLIGTHIAAYLKNDHTNQWMSTLDHQKPPSRIWNNCKQAVETAQPIYPHTPYVGPKQGIVDMEDLILPLARDGINVDMLLVGVTYTSKSSA</sequence>
<evidence type="ECO:0000313" key="2">
    <source>
        <dbReference type="Proteomes" id="UP000035444"/>
    </source>
</evidence>
<protein>
    <recommendedName>
        <fullName evidence="3">PAS domain-containing protein</fullName>
    </recommendedName>
</protein>
<reference evidence="1 2" key="1">
    <citation type="submission" date="2015-03" db="EMBL/GenBank/DDBJ databases">
        <title>Genome Sequence of Kiloniella spongiae MEBiC09566, isolated from a marine sponge.</title>
        <authorList>
            <person name="Shao Z."/>
            <person name="Wang L."/>
            <person name="Li X."/>
        </authorList>
    </citation>
    <scope>NUCLEOTIDE SEQUENCE [LARGE SCALE GENOMIC DNA]</scope>
    <source>
        <strain evidence="1 2">MEBiC09566</strain>
    </source>
</reference>
<keyword evidence="2" id="KW-1185">Reference proteome</keyword>
<dbReference type="Pfam" id="PF07310">
    <property type="entry name" value="PAS_5"/>
    <property type="match status" value="1"/>
</dbReference>
<proteinExistence type="predicted"/>
<dbReference type="STRING" id="1489064.WH96_14975"/>
<dbReference type="AlphaFoldDB" id="A0A0H2MCD4"/>
<dbReference type="Proteomes" id="UP000035444">
    <property type="component" value="Unassembled WGS sequence"/>
</dbReference>
<dbReference type="InterPro" id="IPR009922">
    <property type="entry name" value="DUF1457"/>
</dbReference>
<organism evidence="1 2">
    <name type="scientific">Kiloniella spongiae</name>
    <dbReference type="NCBI Taxonomy" id="1489064"/>
    <lineage>
        <taxon>Bacteria</taxon>
        <taxon>Pseudomonadati</taxon>
        <taxon>Pseudomonadota</taxon>
        <taxon>Alphaproteobacteria</taxon>
        <taxon>Rhodospirillales</taxon>
        <taxon>Kiloniellaceae</taxon>
        <taxon>Kiloniella</taxon>
    </lineage>
</organism>
<dbReference type="RefSeq" id="WP_047764992.1">
    <property type="nucleotide sequence ID" value="NZ_LAQL01000009.1"/>
</dbReference>
<name>A0A0H2MCD4_9PROT</name>
<evidence type="ECO:0008006" key="3">
    <source>
        <dbReference type="Google" id="ProtNLM"/>
    </source>
</evidence>
<comment type="caution">
    <text evidence="1">The sequence shown here is derived from an EMBL/GenBank/DDBJ whole genome shotgun (WGS) entry which is preliminary data.</text>
</comment>
<dbReference type="EMBL" id="LAQL01000009">
    <property type="protein sequence ID" value="KLN60003.1"/>
    <property type="molecule type" value="Genomic_DNA"/>
</dbReference>